<protein>
    <submittedName>
        <fullName evidence="1">Uncharacterized protein</fullName>
    </submittedName>
</protein>
<evidence type="ECO:0000313" key="2">
    <source>
        <dbReference type="Proteomes" id="UP000027153"/>
    </source>
</evidence>
<sequence length="38" mass="4224">MHIHLTVKRAESVEKSNETLDAGELLRVITAVKKGDFS</sequence>
<name>A0A062V514_9EURY</name>
<comment type="caution">
    <text evidence="1">The sequence shown here is derived from an EMBL/GenBank/DDBJ whole genome shotgun (WGS) entry which is preliminary data.</text>
</comment>
<organism evidence="1 2">
    <name type="scientific">Candidatus Methanoperedens nitratireducens</name>
    <dbReference type="NCBI Taxonomy" id="1392998"/>
    <lineage>
        <taxon>Archaea</taxon>
        <taxon>Methanobacteriati</taxon>
        <taxon>Methanobacteriota</taxon>
        <taxon>Stenosarchaea group</taxon>
        <taxon>Methanomicrobia</taxon>
        <taxon>Methanosarcinales</taxon>
        <taxon>ANME-2 cluster</taxon>
        <taxon>Candidatus Methanoperedentaceae</taxon>
        <taxon>Candidatus Methanoperedens</taxon>
    </lineage>
</organism>
<keyword evidence="2" id="KW-1185">Reference proteome</keyword>
<proteinExistence type="predicted"/>
<reference evidence="1 2" key="1">
    <citation type="journal article" date="2013" name="Nature">
        <title>Anaerobic oxidation of methane coupled to nitrate reduction in a novel archaeal lineage.</title>
        <authorList>
            <person name="Haroon M.F."/>
            <person name="Hu S."/>
            <person name="Shi Y."/>
            <person name="Imelfort M."/>
            <person name="Keller J."/>
            <person name="Hugenholtz P."/>
            <person name="Yuan Z."/>
            <person name="Tyson G.W."/>
        </authorList>
    </citation>
    <scope>NUCLEOTIDE SEQUENCE [LARGE SCALE GENOMIC DNA]</scope>
    <source>
        <strain evidence="1 2">ANME-2d</strain>
    </source>
</reference>
<dbReference type="AlphaFoldDB" id="A0A062V514"/>
<dbReference type="Proteomes" id="UP000027153">
    <property type="component" value="Unassembled WGS sequence"/>
</dbReference>
<accession>A0A062V514</accession>
<dbReference type="EMBL" id="JMIY01000004">
    <property type="protein sequence ID" value="KCZ71708.1"/>
    <property type="molecule type" value="Genomic_DNA"/>
</dbReference>
<gene>
    <name evidence="1" type="ORF">ANME2D_01762</name>
</gene>
<evidence type="ECO:0000313" key="1">
    <source>
        <dbReference type="EMBL" id="KCZ71708.1"/>
    </source>
</evidence>